<accession>A0A382XS24</accession>
<evidence type="ECO:0000313" key="1">
    <source>
        <dbReference type="EMBL" id="SVD73937.1"/>
    </source>
</evidence>
<dbReference type="EMBL" id="UINC01170077">
    <property type="protein sequence ID" value="SVD73937.1"/>
    <property type="molecule type" value="Genomic_DNA"/>
</dbReference>
<proteinExistence type="predicted"/>
<gene>
    <name evidence="1" type="ORF">METZ01_LOCUS426791</name>
</gene>
<sequence length="50" mass="5368">MTAPPDPSISGDEDKCPICSKPLSKHTYEEQVACTARKAALDTTETEDAD</sequence>
<dbReference type="AlphaFoldDB" id="A0A382XS24"/>
<reference evidence="1" key="1">
    <citation type="submission" date="2018-05" db="EMBL/GenBank/DDBJ databases">
        <authorList>
            <person name="Lanie J.A."/>
            <person name="Ng W.-L."/>
            <person name="Kazmierczak K.M."/>
            <person name="Andrzejewski T.M."/>
            <person name="Davidsen T.M."/>
            <person name="Wayne K.J."/>
            <person name="Tettelin H."/>
            <person name="Glass J.I."/>
            <person name="Rusch D."/>
            <person name="Podicherti R."/>
            <person name="Tsui H.-C.T."/>
            <person name="Winkler M.E."/>
        </authorList>
    </citation>
    <scope>NUCLEOTIDE SEQUENCE</scope>
</reference>
<protein>
    <submittedName>
        <fullName evidence="1">Uncharacterized protein</fullName>
    </submittedName>
</protein>
<organism evidence="1">
    <name type="scientific">marine metagenome</name>
    <dbReference type="NCBI Taxonomy" id="408172"/>
    <lineage>
        <taxon>unclassified sequences</taxon>
        <taxon>metagenomes</taxon>
        <taxon>ecological metagenomes</taxon>
    </lineage>
</organism>
<name>A0A382XS24_9ZZZZ</name>